<sequence length="422" mass="45784">MSKDFHSIPEPRIALDIGSTVVKIAWLDPMGQLLRQRFFPRDLAAGVSQQVRCLLAELGIDPEQQPMLACSSANGGLRVGIVCLSMHFSGATMRNQVLLAGANPMFVHEFDETANDPPRVDILLVGGGVDCEPARPARERLLRFDPGRYRYGTLIYAGNRHLAGAFVARFPDAMVIANPQGEVLSNRVGSVFETIRRAYLDDLVFKEGISELPASLAHRIRPTPEVASRGFLRSVSGDSSFTIVGTCLALDIGGATTDLHYTVELVSEDSPVRPASGVSVARYVFPDLGIVASRDTLLMQLRAHPHLYEFLSAVGGANVQDMYVGLRDTEIDPPPELLSYACLYLALDRFAKGKGPGLPVAHLDTLAQLILTGGAAQAMQEAVVRRIMALLLSPGSQAPLVQVDRRYEIWVAGITWTEGPSQ</sequence>
<comment type="caution">
    <text evidence="1">The sequence shown here is derived from an EMBL/GenBank/DDBJ whole genome shotgun (WGS) entry which is preliminary data.</text>
</comment>
<dbReference type="InterPro" id="IPR006230">
    <property type="entry name" value="MutL"/>
</dbReference>
<evidence type="ECO:0000313" key="1">
    <source>
        <dbReference type="EMBL" id="MBK7674432.1"/>
    </source>
</evidence>
<dbReference type="Pfam" id="PF13941">
    <property type="entry name" value="MutL"/>
    <property type="match status" value="1"/>
</dbReference>
<gene>
    <name evidence="1" type="ORF">IPJ27_06475</name>
</gene>
<name>A0A935PY43_9PROT</name>
<dbReference type="AlphaFoldDB" id="A0A935PY43"/>
<proteinExistence type="predicted"/>
<reference evidence="1 2" key="1">
    <citation type="submission" date="2020-10" db="EMBL/GenBank/DDBJ databases">
        <title>Connecting structure to function with the recovery of over 1000 high-quality activated sludge metagenome-assembled genomes encoding full-length rRNA genes using long-read sequencing.</title>
        <authorList>
            <person name="Singleton C.M."/>
            <person name="Petriglieri F."/>
            <person name="Kristensen J.M."/>
            <person name="Kirkegaard R.H."/>
            <person name="Michaelsen T.Y."/>
            <person name="Andersen M.H."/>
            <person name="Karst S.M."/>
            <person name="Dueholm M.S."/>
            <person name="Nielsen P.H."/>
            <person name="Albertsen M."/>
        </authorList>
    </citation>
    <scope>NUCLEOTIDE SEQUENCE [LARGE SCALE GENOMIC DNA]</scope>
    <source>
        <strain evidence="1">EsbW_18-Q3-R4-48_BATAC.285</strain>
    </source>
</reference>
<evidence type="ECO:0000313" key="2">
    <source>
        <dbReference type="Proteomes" id="UP000697998"/>
    </source>
</evidence>
<dbReference type="Proteomes" id="UP000697998">
    <property type="component" value="Unassembled WGS sequence"/>
</dbReference>
<accession>A0A935PY43</accession>
<protein>
    <submittedName>
        <fullName evidence="1">Glutamate mutase L</fullName>
    </submittedName>
</protein>
<dbReference type="EMBL" id="JADJMH010000004">
    <property type="protein sequence ID" value="MBK7674432.1"/>
    <property type="molecule type" value="Genomic_DNA"/>
</dbReference>
<organism evidence="1 2">
    <name type="scientific">Candidatus Accumulibacter proximus</name>
    <dbReference type="NCBI Taxonomy" id="2954385"/>
    <lineage>
        <taxon>Bacteria</taxon>
        <taxon>Pseudomonadati</taxon>
        <taxon>Pseudomonadota</taxon>
        <taxon>Betaproteobacteria</taxon>
        <taxon>Candidatus Accumulibacter</taxon>
    </lineage>
</organism>